<dbReference type="Pfam" id="PF23216">
    <property type="entry name" value="WHD_CYT4"/>
    <property type="match status" value="1"/>
</dbReference>
<feature type="region of interest" description="Disordered" evidence="1">
    <location>
        <begin position="334"/>
        <end position="375"/>
    </location>
</feature>
<organism evidence="4">
    <name type="scientific">Colletotrichum fructicola (strain Nara gc5)</name>
    <name type="common">Anthracnose fungus</name>
    <name type="synonym">Colletotrichum gloeosporioides (strain Nara gc5)</name>
    <dbReference type="NCBI Taxonomy" id="1213859"/>
    <lineage>
        <taxon>Eukaryota</taxon>
        <taxon>Fungi</taxon>
        <taxon>Dikarya</taxon>
        <taxon>Ascomycota</taxon>
        <taxon>Pezizomycotina</taxon>
        <taxon>Sordariomycetes</taxon>
        <taxon>Hypocreomycetidae</taxon>
        <taxon>Glomerellales</taxon>
        <taxon>Glomerellaceae</taxon>
        <taxon>Colletotrichum</taxon>
        <taxon>Colletotrichum gloeosporioides species complex</taxon>
    </lineage>
</organism>
<evidence type="ECO:0000259" key="3">
    <source>
        <dbReference type="Pfam" id="PF23216"/>
    </source>
</evidence>
<gene>
    <name evidence="4" type="ORF">CGGC5_14490</name>
</gene>
<dbReference type="STRING" id="1213859.L2FC51"/>
<sequence>MRPRVASHDLSAEEMERIREQSDIRDRLRAWESENHIPAKRLLSDLPTRDIPLSNYLTRPDMLPGSTEAINGQYTDFNDNKSQANRALYDGDELEDLRGSTSALVAGDLVETRYGSGRLPILAICLGDHHGLKYFYMSTGEVVPEQNIPTLFTLTNFINPARPHYRHHPPEANALATAARLQEALTTFRANSVSFYQAHDKLDHASSFLALPDKPDYLSLEEIAEKLLPEFLKVKDKFPPHALYAVHCALQRDEWGFRPLNLRWHRRNYIYEVRPDSDARILRRTEIQVRELIEGAALREKPAESLTLLKQNSLGQFILKARGVIAEERVDAARHDRAQREGGGQGHDVEQPGPGLHPVHGALGVPSHRAQGVAA</sequence>
<dbReference type="Pfam" id="PF23214">
    <property type="entry name" value="SH3_CYT4"/>
    <property type="match status" value="1"/>
</dbReference>
<feature type="domain" description="Mitochondrial protein cyt-4 SH3" evidence="2">
    <location>
        <begin position="103"/>
        <end position="161"/>
    </location>
</feature>
<name>L2FC51_COLFN</name>
<protein>
    <submittedName>
        <fullName evidence="4">Mitochondrial protein cyt-4</fullName>
    </submittedName>
</protein>
<feature type="domain" description="Mitochondrial protein cyt-4 winged helix" evidence="3">
    <location>
        <begin position="178"/>
        <end position="276"/>
    </location>
</feature>
<accession>L2FC51</accession>
<dbReference type="HOGENOM" id="CLU_737715_0_0_1"/>
<proteinExistence type="predicted"/>
<evidence type="ECO:0000259" key="2">
    <source>
        <dbReference type="Pfam" id="PF23214"/>
    </source>
</evidence>
<dbReference type="EMBL" id="KB021330">
    <property type="protein sequence ID" value="ELA23917.1"/>
    <property type="molecule type" value="Genomic_DNA"/>
</dbReference>
<dbReference type="AlphaFoldDB" id="L2FC51"/>
<evidence type="ECO:0000313" key="4">
    <source>
        <dbReference type="EMBL" id="ELA23917.1"/>
    </source>
</evidence>
<reference evidence="4" key="1">
    <citation type="submission" date="2012-08" db="EMBL/GenBank/DDBJ databases">
        <title>Genome analysis of Colletotrichum orbiculare and Colletotrichum fructicola.</title>
        <authorList>
            <person name="Gan P.H.P."/>
            <person name="Ikeda K."/>
            <person name="Irieda H."/>
            <person name="Narusaka M."/>
            <person name="O'Connell R.J."/>
            <person name="Narusaka Y."/>
            <person name="Takano Y."/>
            <person name="Kubo Y."/>
            <person name="Shirasu K."/>
        </authorList>
    </citation>
    <scope>NUCLEOTIDE SEQUENCE</scope>
    <source>
        <strain evidence="4">Nara gc5</strain>
    </source>
</reference>
<evidence type="ECO:0000256" key="1">
    <source>
        <dbReference type="SAM" id="MobiDB-lite"/>
    </source>
</evidence>
<dbReference type="InterPro" id="IPR056625">
    <property type="entry name" value="SH3_CYT4"/>
</dbReference>
<dbReference type="InterPro" id="IPR056624">
    <property type="entry name" value="WH_CYT4"/>
</dbReference>